<protein>
    <submittedName>
        <fullName evidence="2">Rhodanese-related sulfurtransferase</fullName>
    </submittedName>
</protein>
<dbReference type="PROSITE" id="PS50206">
    <property type="entry name" value="RHODANESE_3"/>
    <property type="match status" value="1"/>
</dbReference>
<evidence type="ECO:0000259" key="1">
    <source>
        <dbReference type="PROSITE" id="PS50206"/>
    </source>
</evidence>
<evidence type="ECO:0000313" key="3">
    <source>
        <dbReference type="Proteomes" id="UP001549104"/>
    </source>
</evidence>
<dbReference type="SMART" id="SM00450">
    <property type="entry name" value="RHOD"/>
    <property type="match status" value="1"/>
</dbReference>
<dbReference type="SUPFAM" id="SSF52821">
    <property type="entry name" value="Rhodanese/Cell cycle control phosphatase"/>
    <property type="match status" value="1"/>
</dbReference>
<dbReference type="PANTHER" id="PTHR43031">
    <property type="entry name" value="FAD-DEPENDENT OXIDOREDUCTASE"/>
    <property type="match status" value="1"/>
</dbReference>
<dbReference type="Gene3D" id="3.40.250.10">
    <property type="entry name" value="Rhodanese-like domain"/>
    <property type="match status" value="1"/>
</dbReference>
<reference evidence="2 3" key="1">
    <citation type="submission" date="2024-06" db="EMBL/GenBank/DDBJ databases">
        <title>Sorghum-associated microbial communities from plants grown in Nebraska, USA.</title>
        <authorList>
            <person name="Schachtman D."/>
        </authorList>
    </citation>
    <scope>NUCLEOTIDE SEQUENCE [LARGE SCALE GENOMIC DNA]</scope>
    <source>
        <strain evidence="2 3">1288</strain>
    </source>
</reference>
<sequence>MKEITTTELQERLEKGEQLNLVDVREADEVAAGMIPGAIHIPLGDVPVRMSELDSSKPYILICRSSGRSGRAQEFLADEGYDVTNMLGGMLEWEGATE</sequence>
<dbReference type="InterPro" id="IPR050229">
    <property type="entry name" value="GlpE_sulfurtransferase"/>
</dbReference>
<feature type="domain" description="Rhodanese" evidence="1">
    <location>
        <begin position="15"/>
        <end position="98"/>
    </location>
</feature>
<dbReference type="CDD" id="cd00158">
    <property type="entry name" value="RHOD"/>
    <property type="match status" value="1"/>
</dbReference>
<dbReference type="PANTHER" id="PTHR43031:SF17">
    <property type="entry name" value="SULFURTRANSFERASE YTWF-RELATED"/>
    <property type="match status" value="1"/>
</dbReference>
<dbReference type="InterPro" id="IPR001763">
    <property type="entry name" value="Rhodanese-like_dom"/>
</dbReference>
<dbReference type="InterPro" id="IPR036873">
    <property type="entry name" value="Rhodanese-like_dom_sf"/>
</dbReference>
<dbReference type="Pfam" id="PF00581">
    <property type="entry name" value="Rhodanese"/>
    <property type="match status" value="1"/>
</dbReference>
<name>A0ABV2K8H8_SPOPS</name>
<dbReference type="RefSeq" id="WP_067204850.1">
    <property type="nucleotide sequence ID" value="NZ_CP014616.1"/>
</dbReference>
<dbReference type="EMBL" id="JBEPME010000003">
    <property type="protein sequence ID" value="MET3657380.1"/>
    <property type="molecule type" value="Genomic_DNA"/>
</dbReference>
<gene>
    <name evidence="2" type="ORF">ABIC55_002467</name>
</gene>
<comment type="caution">
    <text evidence="2">The sequence shown here is derived from an EMBL/GenBank/DDBJ whole genome shotgun (WGS) entry which is preliminary data.</text>
</comment>
<dbReference type="Proteomes" id="UP001549104">
    <property type="component" value="Unassembled WGS sequence"/>
</dbReference>
<evidence type="ECO:0000313" key="2">
    <source>
        <dbReference type="EMBL" id="MET3657380.1"/>
    </source>
</evidence>
<accession>A0ABV2K8H8</accession>
<keyword evidence="3" id="KW-1185">Reference proteome</keyword>
<organism evidence="2 3">
    <name type="scientific">Sporosarcina psychrophila</name>
    <name type="common">Bacillus psychrophilus</name>
    <dbReference type="NCBI Taxonomy" id="1476"/>
    <lineage>
        <taxon>Bacteria</taxon>
        <taxon>Bacillati</taxon>
        <taxon>Bacillota</taxon>
        <taxon>Bacilli</taxon>
        <taxon>Bacillales</taxon>
        <taxon>Caryophanaceae</taxon>
        <taxon>Sporosarcina</taxon>
    </lineage>
</organism>
<proteinExistence type="predicted"/>